<evidence type="ECO:0000256" key="7">
    <source>
        <dbReference type="ARBA" id="ARBA00023136"/>
    </source>
</evidence>
<evidence type="ECO:0000256" key="8">
    <source>
        <dbReference type="RuleBase" id="RU280819"/>
    </source>
</evidence>
<evidence type="ECO:0000256" key="6">
    <source>
        <dbReference type="ARBA" id="ARBA00022989"/>
    </source>
</evidence>
<keyword evidence="8" id="KW-0808">Transferase</keyword>
<dbReference type="EC" id="2.3.-.-" evidence="8"/>
<feature type="transmembrane region" description="Helical" evidence="8">
    <location>
        <begin position="411"/>
        <end position="434"/>
    </location>
</feature>
<feature type="transmembrane region" description="Helical" evidence="8">
    <location>
        <begin position="378"/>
        <end position="399"/>
    </location>
</feature>
<keyword evidence="4 8" id="KW-0337">GPI-anchor biosynthesis</keyword>
<feature type="chain" id="PRO_5007889403" description="GPI-anchored wall transfer protein" evidence="10">
    <location>
        <begin position="26"/>
        <end position="527"/>
    </location>
</feature>
<feature type="transmembrane region" description="Helical" evidence="8">
    <location>
        <begin position="41"/>
        <end position="62"/>
    </location>
</feature>
<evidence type="ECO:0000256" key="1">
    <source>
        <dbReference type="ARBA" id="ARBA00004141"/>
    </source>
</evidence>
<feature type="transmembrane region" description="Helical" evidence="8">
    <location>
        <begin position="192"/>
        <end position="211"/>
    </location>
</feature>
<keyword evidence="8" id="KW-0256">Endoplasmic reticulum</keyword>
<dbReference type="UniPathway" id="UPA00196"/>
<gene>
    <name evidence="11" type="ORF">CALVIDRAFT_565447</name>
</gene>
<comment type="subcellular location">
    <subcellularLocation>
        <location evidence="8">Endoplasmic reticulum membrane</location>
        <topology evidence="8">Multi-pass membrane protein</topology>
    </subcellularLocation>
    <subcellularLocation>
        <location evidence="1">Membrane</location>
        <topology evidence="1">Multi-pass membrane protein</topology>
    </subcellularLocation>
</comment>
<keyword evidence="8" id="KW-0012">Acyltransferase</keyword>
<keyword evidence="7 8" id="KW-0472">Membrane</keyword>
<sequence>MPRASPHPALMSLLDLLLLPHSSLPYDTAKQSFHSSNAGLPLYQLYLVSLPALSSLVLYWSYRSRPPNGARRFIHEFVVLVLPLILGMTLCAGRPLVLNAVLLMRASAVWWNERRAEALHEHLASADDGSQQTHKDTDGERPPAPADAKAAYHYPPLTTYRAHMMLMTVLSILACDFPVFPRALGKTSIKGWSLMDVGVGSFVLSSGLAAARSLVPRPGGKGGAGVGKTLRRQLPLLALALARVVAVKALHYPEQVEEYGVHWNFFCTLFLLPLLALTFKPLLRAAARTGGAEWAAGVATSLGLAVTAVHQGWLDGGVGPWALGEDRSGMLAQNKEGIVSLPGYLAIYLFGSAIGLLLPLSPPSPPTKEPAPGVVLAQLAPLLAVLGAAFAAARYYAVGGGPSRRLANTQYVLHTAVYNLFFLSAYILLDAFYFTSRPALASSSPAPASSRAPPPSTPASRAQAPGPRTPTLFHSLNAHPLALFLLANLLTGLVNLALPTMYVRDVPALVVLGAYAGVVCAVGWGWP</sequence>
<accession>A0A167KJD5</accession>
<keyword evidence="12" id="KW-1185">Reference proteome</keyword>
<dbReference type="STRING" id="1330018.A0A167KJD5"/>
<evidence type="ECO:0000256" key="5">
    <source>
        <dbReference type="ARBA" id="ARBA00022692"/>
    </source>
</evidence>
<dbReference type="AlphaFoldDB" id="A0A167KJD5"/>
<feature type="region of interest" description="Disordered" evidence="9">
    <location>
        <begin position="123"/>
        <end position="148"/>
    </location>
</feature>
<keyword evidence="6 8" id="KW-1133">Transmembrane helix</keyword>
<reference evidence="11 12" key="1">
    <citation type="journal article" date="2016" name="Mol. Biol. Evol.">
        <title>Comparative Genomics of Early-Diverging Mushroom-Forming Fungi Provides Insights into the Origins of Lignocellulose Decay Capabilities.</title>
        <authorList>
            <person name="Nagy L.G."/>
            <person name="Riley R."/>
            <person name="Tritt A."/>
            <person name="Adam C."/>
            <person name="Daum C."/>
            <person name="Floudas D."/>
            <person name="Sun H."/>
            <person name="Yadav J.S."/>
            <person name="Pangilinan J."/>
            <person name="Larsson K.H."/>
            <person name="Matsuura K."/>
            <person name="Barry K."/>
            <person name="Labutti K."/>
            <person name="Kuo R."/>
            <person name="Ohm R.A."/>
            <person name="Bhattacharya S.S."/>
            <person name="Shirouzu T."/>
            <person name="Yoshinaga Y."/>
            <person name="Martin F.M."/>
            <person name="Grigoriev I.V."/>
            <person name="Hibbett D.S."/>
        </authorList>
    </citation>
    <scope>NUCLEOTIDE SEQUENCE [LARGE SCALE GENOMIC DNA]</scope>
    <source>
        <strain evidence="11 12">TUFC12733</strain>
    </source>
</reference>
<feature type="transmembrane region" description="Helical" evidence="8">
    <location>
        <begin position="162"/>
        <end position="180"/>
    </location>
</feature>
<organism evidence="11 12">
    <name type="scientific">Calocera viscosa (strain TUFC12733)</name>
    <dbReference type="NCBI Taxonomy" id="1330018"/>
    <lineage>
        <taxon>Eukaryota</taxon>
        <taxon>Fungi</taxon>
        <taxon>Dikarya</taxon>
        <taxon>Basidiomycota</taxon>
        <taxon>Agaricomycotina</taxon>
        <taxon>Dacrymycetes</taxon>
        <taxon>Dacrymycetales</taxon>
        <taxon>Dacrymycetaceae</taxon>
        <taxon>Calocera</taxon>
    </lineage>
</organism>
<evidence type="ECO:0000256" key="4">
    <source>
        <dbReference type="ARBA" id="ARBA00022502"/>
    </source>
</evidence>
<evidence type="ECO:0000256" key="10">
    <source>
        <dbReference type="SAM" id="SignalP"/>
    </source>
</evidence>
<keyword evidence="10" id="KW-0732">Signal</keyword>
<feature type="transmembrane region" description="Helical" evidence="8">
    <location>
        <begin position="337"/>
        <end position="358"/>
    </location>
</feature>
<evidence type="ECO:0000256" key="3">
    <source>
        <dbReference type="ARBA" id="ARBA00007559"/>
    </source>
</evidence>
<keyword evidence="5 8" id="KW-0812">Transmembrane</keyword>
<protein>
    <recommendedName>
        <fullName evidence="8">GPI-anchored wall transfer protein</fullName>
        <ecNumber evidence="8">2.3.-.-</ecNumber>
    </recommendedName>
</protein>
<comment type="similarity">
    <text evidence="3 8">Belongs to the PIGW family.</text>
</comment>
<evidence type="ECO:0000256" key="9">
    <source>
        <dbReference type="SAM" id="MobiDB-lite"/>
    </source>
</evidence>
<dbReference type="InterPro" id="IPR009447">
    <property type="entry name" value="PIGW/GWT1"/>
</dbReference>
<comment type="function">
    <text evidence="8">A acetyltransferase, which acetylates the inositol ring of phosphatidylinositol during biosynthesis of GPI-anchor.</text>
</comment>
<dbReference type="GO" id="GO:0072659">
    <property type="term" value="P:protein localization to plasma membrane"/>
    <property type="evidence" value="ECO:0007669"/>
    <property type="project" value="TreeGrafter"/>
</dbReference>
<dbReference type="GO" id="GO:0006506">
    <property type="term" value="P:GPI anchor biosynthetic process"/>
    <property type="evidence" value="ECO:0007669"/>
    <property type="project" value="UniProtKB-UniPathway"/>
</dbReference>
<dbReference type="EMBL" id="KV417293">
    <property type="protein sequence ID" value="KZO94705.1"/>
    <property type="molecule type" value="Genomic_DNA"/>
</dbReference>
<dbReference type="PANTHER" id="PTHR20661">
    <property type="entry name" value="PHOSPHATIDYLINOSITOL-GLYCAN BIOSYNTHESIS CLASS W PROTEIN"/>
    <property type="match status" value="1"/>
</dbReference>
<comment type="pathway">
    <text evidence="2 8">Glycolipid biosynthesis; glycosylphosphatidylinositol-anchor biosynthesis.</text>
</comment>
<feature type="transmembrane region" description="Helical" evidence="8">
    <location>
        <begin position="74"/>
        <end position="97"/>
    </location>
</feature>
<evidence type="ECO:0000256" key="2">
    <source>
        <dbReference type="ARBA" id="ARBA00004687"/>
    </source>
</evidence>
<dbReference type="OrthoDB" id="15270at2759"/>
<feature type="transmembrane region" description="Helical" evidence="8">
    <location>
        <begin position="506"/>
        <end position="526"/>
    </location>
</feature>
<dbReference type="Pfam" id="PF06423">
    <property type="entry name" value="GWT1"/>
    <property type="match status" value="1"/>
</dbReference>
<evidence type="ECO:0000313" key="12">
    <source>
        <dbReference type="Proteomes" id="UP000076738"/>
    </source>
</evidence>
<feature type="transmembrane region" description="Helical" evidence="8">
    <location>
        <begin position="261"/>
        <end position="279"/>
    </location>
</feature>
<feature type="transmembrane region" description="Helical" evidence="8">
    <location>
        <begin position="481"/>
        <end position="499"/>
    </location>
</feature>
<dbReference type="GO" id="GO:0032216">
    <property type="term" value="F:glucosaminyl-phosphatidylinositol O-acyltransferase activity"/>
    <property type="evidence" value="ECO:0007669"/>
    <property type="project" value="TreeGrafter"/>
</dbReference>
<dbReference type="PANTHER" id="PTHR20661:SF0">
    <property type="entry name" value="PHOSPHATIDYLINOSITOL-GLYCAN BIOSYNTHESIS CLASS W PROTEIN"/>
    <property type="match status" value="1"/>
</dbReference>
<dbReference type="GO" id="GO:0005789">
    <property type="term" value="C:endoplasmic reticulum membrane"/>
    <property type="evidence" value="ECO:0007669"/>
    <property type="project" value="UniProtKB-SubCell"/>
</dbReference>
<name>A0A167KJD5_CALVF</name>
<feature type="region of interest" description="Disordered" evidence="9">
    <location>
        <begin position="444"/>
        <end position="466"/>
    </location>
</feature>
<feature type="signal peptide" evidence="10">
    <location>
        <begin position="1"/>
        <end position="25"/>
    </location>
</feature>
<proteinExistence type="inferred from homology"/>
<dbReference type="Proteomes" id="UP000076738">
    <property type="component" value="Unassembled WGS sequence"/>
</dbReference>
<evidence type="ECO:0000313" key="11">
    <source>
        <dbReference type="EMBL" id="KZO94705.1"/>
    </source>
</evidence>